<organism evidence="1">
    <name type="scientific">Arundo donax</name>
    <name type="common">Giant reed</name>
    <name type="synonym">Donax arundinaceus</name>
    <dbReference type="NCBI Taxonomy" id="35708"/>
    <lineage>
        <taxon>Eukaryota</taxon>
        <taxon>Viridiplantae</taxon>
        <taxon>Streptophyta</taxon>
        <taxon>Embryophyta</taxon>
        <taxon>Tracheophyta</taxon>
        <taxon>Spermatophyta</taxon>
        <taxon>Magnoliopsida</taxon>
        <taxon>Liliopsida</taxon>
        <taxon>Poales</taxon>
        <taxon>Poaceae</taxon>
        <taxon>PACMAD clade</taxon>
        <taxon>Arundinoideae</taxon>
        <taxon>Arundineae</taxon>
        <taxon>Arundo</taxon>
    </lineage>
</organism>
<proteinExistence type="predicted"/>
<accession>A0A0A9ACB5</accession>
<protein>
    <submittedName>
        <fullName evidence="1">Uncharacterized protein</fullName>
    </submittedName>
</protein>
<sequence>MGYASEVSVSLNFYVTF</sequence>
<dbReference type="AlphaFoldDB" id="A0A0A9ACB5"/>
<name>A0A0A9ACB5_ARUDO</name>
<reference evidence="1" key="1">
    <citation type="submission" date="2014-09" db="EMBL/GenBank/DDBJ databases">
        <authorList>
            <person name="Magalhaes I.L.F."/>
            <person name="Oliveira U."/>
            <person name="Santos F.R."/>
            <person name="Vidigal T.H.D.A."/>
            <person name="Brescovit A.D."/>
            <person name="Santos A.J."/>
        </authorList>
    </citation>
    <scope>NUCLEOTIDE SEQUENCE</scope>
    <source>
        <tissue evidence="1">Shoot tissue taken approximately 20 cm above the soil surface</tissue>
    </source>
</reference>
<reference evidence="1" key="2">
    <citation type="journal article" date="2015" name="Data Brief">
        <title>Shoot transcriptome of the giant reed, Arundo donax.</title>
        <authorList>
            <person name="Barrero R.A."/>
            <person name="Guerrero F.D."/>
            <person name="Moolhuijzen P."/>
            <person name="Goolsby J.A."/>
            <person name="Tidwell J."/>
            <person name="Bellgard S.E."/>
            <person name="Bellgard M.I."/>
        </authorList>
    </citation>
    <scope>NUCLEOTIDE SEQUENCE</scope>
    <source>
        <tissue evidence="1">Shoot tissue taken approximately 20 cm above the soil surface</tissue>
    </source>
</reference>
<dbReference type="EMBL" id="GBRH01248596">
    <property type="protein sequence ID" value="JAD49299.1"/>
    <property type="molecule type" value="Transcribed_RNA"/>
</dbReference>
<evidence type="ECO:0000313" key="1">
    <source>
        <dbReference type="EMBL" id="JAD49299.1"/>
    </source>
</evidence>